<dbReference type="RefSeq" id="WP_161435111.1">
    <property type="nucleotide sequence ID" value="NZ_WXYO01000003.1"/>
</dbReference>
<comment type="caution">
    <text evidence="1">The sequence shown here is derived from an EMBL/GenBank/DDBJ whole genome shotgun (WGS) entry which is preliminary data.</text>
</comment>
<gene>
    <name evidence="1" type="ORF">GTQ38_08735</name>
</gene>
<dbReference type="Proteomes" id="UP000475249">
    <property type="component" value="Unassembled WGS sequence"/>
</dbReference>
<proteinExistence type="predicted"/>
<organism evidence="1 2">
    <name type="scientific">Poritiphilus flavus</name>
    <dbReference type="NCBI Taxonomy" id="2697053"/>
    <lineage>
        <taxon>Bacteria</taxon>
        <taxon>Pseudomonadati</taxon>
        <taxon>Bacteroidota</taxon>
        <taxon>Flavobacteriia</taxon>
        <taxon>Flavobacteriales</taxon>
        <taxon>Flavobacteriaceae</taxon>
        <taxon>Poritiphilus</taxon>
    </lineage>
</organism>
<reference evidence="1 2" key="1">
    <citation type="submission" date="2020-01" db="EMBL/GenBank/DDBJ databases">
        <title>Bacteria diversity of Porities sp.</title>
        <authorList>
            <person name="Wang G."/>
        </authorList>
    </citation>
    <scope>NUCLEOTIDE SEQUENCE [LARGE SCALE GENOMIC DNA]</scope>
    <source>
        <strain evidence="1 2">R33</strain>
    </source>
</reference>
<dbReference type="AlphaFoldDB" id="A0A6L9EBK6"/>
<keyword evidence="2" id="KW-1185">Reference proteome</keyword>
<evidence type="ECO:0000313" key="2">
    <source>
        <dbReference type="Proteomes" id="UP000475249"/>
    </source>
</evidence>
<dbReference type="EMBL" id="WXYO01000003">
    <property type="protein sequence ID" value="NAS12084.1"/>
    <property type="molecule type" value="Genomic_DNA"/>
</dbReference>
<evidence type="ECO:0000313" key="1">
    <source>
        <dbReference type="EMBL" id="NAS12084.1"/>
    </source>
</evidence>
<sequence length="112" mass="12896">MIFDKKGNTVTVFQEDISLQAFLKNLTKAYPRLKNDNIVVNLFSFSALKADDILEFLQLSNVHRGARKSFVLVTDKLSYEDVPDEMCVVPSLQEARDIIEMEEIERDLDLEL</sequence>
<name>A0A6L9EBK6_9FLAO</name>
<protein>
    <submittedName>
        <fullName evidence="1">Ribonuclease Z</fullName>
    </submittedName>
</protein>
<accession>A0A6L9EBK6</accession>